<dbReference type="InterPro" id="IPR016024">
    <property type="entry name" value="ARM-type_fold"/>
</dbReference>
<dbReference type="EMBL" id="JBDODL010000254">
    <property type="protein sequence ID" value="MES1919318.1"/>
    <property type="molecule type" value="Genomic_DNA"/>
</dbReference>
<comment type="caution">
    <text evidence="1">The sequence shown here is derived from an EMBL/GenBank/DDBJ whole genome shotgun (WGS) entry which is preliminary data.</text>
</comment>
<keyword evidence="2" id="KW-1185">Reference proteome</keyword>
<feature type="non-terminal residue" evidence="1">
    <location>
        <position position="226"/>
    </location>
</feature>
<evidence type="ECO:0000313" key="1">
    <source>
        <dbReference type="EMBL" id="MES1919318.1"/>
    </source>
</evidence>
<protein>
    <submittedName>
        <fullName evidence="1">Uncharacterized protein</fullName>
    </submittedName>
</protein>
<reference evidence="1 2" key="1">
    <citation type="journal article" date="2024" name="BMC Biol.">
        <title>Comparative genomics of Ascetosporea gives new insight into the evolutionary basis for animal parasitism in Rhizaria.</title>
        <authorList>
            <person name="Hiltunen Thoren M."/>
            <person name="Onut-Brannstrom I."/>
            <person name="Alfjorden A."/>
            <person name="Peckova H."/>
            <person name="Swords F."/>
            <person name="Hooper C."/>
            <person name="Holzer A.S."/>
            <person name="Bass D."/>
            <person name="Burki F."/>
        </authorList>
    </citation>
    <scope>NUCLEOTIDE SEQUENCE [LARGE SCALE GENOMIC DNA]</scope>
    <source>
        <strain evidence="1">20-A016</strain>
    </source>
</reference>
<proteinExistence type="predicted"/>
<dbReference type="Proteomes" id="UP001439008">
    <property type="component" value="Unassembled WGS sequence"/>
</dbReference>
<sequence length="226" mass="26450">MSDFCIKLNKIIGLQKYDKFSSEIDWDENGKKLFFDCIENNKILSKNDFDRALAILLNFLGFSYDSKSEILRILKALKILIKNSKFCNDRNGQILKTFRIAISTKNAEILDILFLFIFETAEIFIEKTDFLYKNDFEEIVLRILDEAEYVQTINNDIDYNLAKTYSKSIKLMTKALKFHSVLYFQKIFNVALNYLKSDCGSVVENSIETLEIMFDICPERASKYFV</sequence>
<accession>A0ABV2AI33</accession>
<name>A0ABV2AI33_9EUKA</name>
<organism evidence="1 2">
    <name type="scientific">Bonamia ostreae</name>
    <dbReference type="NCBI Taxonomy" id="126728"/>
    <lineage>
        <taxon>Eukaryota</taxon>
        <taxon>Sar</taxon>
        <taxon>Rhizaria</taxon>
        <taxon>Endomyxa</taxon>
        <taxon>Ascetosporea</taxon>
        <taxon>Haplosporida</taxon>
        <taxon>Bonamia</taxon>
    </lineage>
</organism>
<gene>
    <name evidence="1" type="ORF">MHBO_001170</name>
</gene>
<dbReference type="SUPFAM" id="SSF48371">
    <property type="entry name" value="ARM repeat"/>
    <property type="match status" value="1"/>
</dbReference>
<evidence type="ECO:0000313" key="2">
    <source>
        <dbReference type="Proteomes" id="UP001439008"/>
    </source>
</evidence>